<evidence type="ECO:0000256" key="5">
    <source>
        <dbReference type="ARBA" id="ARBA00022777"/>
    </source>
</evidence>
<dbReference type="InterPro" id="IPR005467">
    <property type="entry name" value="His_kinase_dom"/>
</dbReference>
<dbReference type="Gene3D" id="3.40.50.2300">
    <property type="match status" value="2"/>
</dbReference>
<dbReference type="AlphaFoldDB" id="A0A1Y0IA86"/>
<keyword evidence="3 7" id="KW-0597">Phosphoprotein</keyword>
<dbReference type="SMART" id="SM00448">
    <property type="entry name" value="REC"/>
    <property type="match status" value="2"/>
</dbReference>
<dbReference type="Pfam" id="PF02518">
    <property type="entry name" value="HATPase_c"/>
    <property type="match status" value="1"/>
</dbReference>
<dbReference type="Proteomes" id="UP000196027">
    <property type="component" value="Chromosome"/>
</dbReference>
<dbReference type="EC" id="2.7.13.3" evidence="2"/>
<gene>
    <name evidence="11" type="ORF">OLMES_2322</name>
</gene>
<keyword evidence="4" id="KW-0808">Transferase</keyword>
<evidence type="ECO:0000313" key="12">
    <source>
        <dbReference type="Proteomes" id="UP000196027"/>
    </source>
</evidence>
<protein>
    <recommendedName>
        <fullName evidence="2">histidine kinase</fullName>
        <ecNumber evidence="2">2.7.13.3</ecNumber>
    </recommendedName>
</protein>
<evidence type="ECO:0000259" key="10">
    <source>
        <dbReference type="PROSITE" id="PS50110"/>
    </source>
</evidence>
<dbReference type="Gene3D" id="3.30.565.10">
    <property type="entry name" value="Histidine kinase-like ATPase, C-terminal domain"/>
    <property type="match status" value="1"/>
</dbReference>
<dbReference type="RefSeq" id="WP_087461375.1">
    <property type="nucleotide sequence ID" value="NZ_CP021425.1"/>
</dbReference>
<dbReference type="InterPro" id="IPR004358">
    <property type="entry name" value="Sig_transdc_His_kin-like_C"/>
</dbReference>
<sequence>MVERNRKTSPLQFAKPSSEKTQPPPSRTWKVLIVDDDVDMVAVTRLVFDSIHFEGMPIEVLPAYSSNQAIEILSNHDDIAMAFIDVVMETDRAGLDLVRYIRDDLNNNEIQLVLRTGQPGYAPEVSVILEYGINDYRLKTDLDSIKLTTALVSALRNYENIRLAKQAARNNAILDEVNRTKSLFFAQMSHDLRTPLNSIMGFCDLLSANFTGVEQQEQLHLIKQSSEHLLAIVNDILDLSKAEAGKVRLNQVPLVLAELLLTSKKLIEPLLSTHVEFRIEGLEHLPPLVMGDPLRIKQILQNLLSNAVKFTTHGSIVLKVGAEQTDRGDWRVNLTLSDTGVGIPPARMSQLFNAYEQVGARIARPQGTGLGLTICKLLVDLMDGDISLTSEPNRGTTFHVHIQLPAVPEGVAFPEQGDVAPNIANLSPDSASSSTLSRRVLVVDDDATNRLVVRKMLEYLNCLVDCAPDGAIALSMVSAHEYDLIFMDCNMPHMDGIECVRRLRQLDSVARVPVIALTGADDTESREACSAAGMNGFLHKPVEMKRLLEIVEKWFGGRGGKDIRS</sequence>
<proteinExistence type="predicted"/>
<accession>A0A1Y0IA86</accession>
<dbReference type="Pfam" id="PF00072">
    <property type="entry name" value="Response_reg"/>
    <property type="match status" value="2"/>
</dbReference>
<dbReference type="GO" id="GO:0000155">
    <property type="term" value="F:phosphorelay sensor kinase activity"/>
    <property type="evidence" value="ECO:0007669"/>
    <property type="project" value="InterPro"/>
</dbReference>
<dbReference type="InterPro" id="IPR011006">
    <property type="entry name" value="CheY-like_superfamily"/>
</dbReference>
<dbReference type="OrthoDB" id="5555669at2"/>
<dbReference type="PANTHER" id="PTHR43047:SF64">
    <property type="entry name" value="HISTIDINE KINASE CONTAINING CHEY-HOMOLOGOUS RECEIVER DOMAIN AND PAS DOMAIN-RELATED"/>
    <property type="match status" value="1"/>
</dbReference>
<dbReference type="SUPFAM" id="SSF52172">
    <property type="entry name" value="CheY-like"/>
    <property type="match status" value="2"/>
</dbReference>
<dbReference type="SUPFAM" id="SSF47384">
    <property type="entry name" value="Homodimeric domain of signal transducing histidine kinase"/>
    <property type="match status" value="1"/>
</dbReference>
<reference evidence="11 12" key="1">
    <citation type="submission" date="2017-05" db="EMBL/GenBank/DDBJ databases">
        <title>Genomic insights into alkan degradation activity of Oleiphilus messinensis.</title>
        <authorList>
            <person name="Kozyavkin S.A."/>
            <person name="Slesarev A.I."/>
            <person name="Golyshin P.N."/>
            <person name="Korzhenkov A."/>
            <person name="Golyshina O.N."/>
            <person name="Toshchakov S.V."/>
        </authorList>
    </citation>
    <scope>NUCLEOTIDE SEQUENCE [LARGE SCALE GENOMIC DNA]</scope>
    <source>
        <strain evidence="11 12">ME102</strain>
    </source>
</reference>
<feature type="domain" description="Histidine kinase" evidence="9">
    <location>
        <begin position="187"/>
        <end position="406"/>
    </location>
</feature>
<dbReference type="InterPro" id="IPR003661">
    <property type="entry name" value="HisK_dim/P_dom"/>
</dbReference>
<keyword evidence="12" id="KW-1185">Reference proteome</keyword>
<name>A0A1Y0IA86_9GAMM</name>
<evidence type="ECO:0000256" key="1">
    <source>
        <dbReference type="ARBA" id="ARBA00000085"/>
    </source>
</evidence>
<feature type="region of interest" description="Disordered" evidence="8">
    <location>
        <begin position="1"/>
        <end position="26"/>
    </location>
</feature>
<evidence type="ECO:0000256" key="6">
    <source>
        <dbReference type="ARBA" id="ARBA00023012"/>
    </source>
</evidence>
<dbReference type="SMART" id="SM00387">
    <property type="entry name" value="HATPase_c"/>
    <property type="match status" value="1"/>
</dbReference>
<dbReference type="CDD" id="cd17546">
    <property type="entry name" value="REC_hyHK_CKI1_RcsC-like"/>
    <property type="match status" value="1"/>
</dbReference>
<keyword evidence="5 11" id="KW-0418">Kinase</keyword>
<dbReference type="FunFam" id="3.30.565.10:FF:000010">
    <property type="entry name" value="Sensor histidine kinase RcsC"/>
    <property type="match status" value="1"/>
</dbReference>
<comment type="catalytic activity">
    <reaction evidence="1">
        <text>ATP + protein L-histidine = ADP + protein N-phospho-L-histidine.</text>
        <dbReference type="EC" id="2.7.13.3"/>
    </reaction>
</comment>
<dbReference type="SMART" id="SM00388">
    <property type="entry name" value="HisKA"/>
    <property type="match status" value="1"/>
</dbReference>
<feature type="domain" description="Response regulatory" evidence="10">
    <location>
        <begin position="30"/>
        <end position="154"/>
    </location>
</feature>
<feature type="modified residue" description="4-aspartylphosphate" evidence="7">
    <location>
        <position position="488"/>
    </location>
</feature>
<dbReference type="PROSITE" id="PS50110">
    <property type="entry name" value="RESPONSE_REGULATORY"/>
    <property type="match status" value="2"/>
</dbReference>
<organism evidence="11 12">
    <name type="scientific">Oleiphilus messinensis</name>
    <dbReference type="NCBI Taxonomy" id="141451"/>
    <lineage>
        <taxon>Bacteria</taxon>
        <taxon>Pseudomonadati</taxon>
        <taxon>Pseudomonadota</taxon>
        <taxon>Gammaproteobacteria</taxon>
        <taxon>Oceanospirillales</taxon>
        <taxon>Oleiphilaceae</taxon>
        <taxon>Oleiphilus</taxon>
    </lineage>
</organism>
<dbReference type="EMBL" id="CP021425">
    <property type="protein sequence ID" value="ARU56385.1"/>
    <property type="molecule type" value="Genomic_DNA"/>
</dbReference>
<evidence type="ECO:0000313" key="11">
    <source>
        <dbReference type="EMBL" id="ARU56385.1"/>
    </source>
</evidence>
<dbReference type="InterPro" id="IPR036097">
    <property type="entry name" value="HisK_dim/P_sf"/>
</dbReference>
<dbReference type="CDD" id="cd16922">
    <property type="entry name" value="HATPase_EvgS-ArcB-TorS-like"/>
    <property type="match status" value="1"/>
</dbReference>
<evidence type="ECO:0000256" key="3">
    <source>
        <dbReference type="ARBA" id="ARBA00022553"/>
    </source>
</evidence>
<dbReference type="SUPFAM" id="SSF55874">
    <property type="entry name" value="ATPase domain of HSP90 chaperone/DNA topoisomerase II/histidine kinase"/>
    <property type="match status" value="1"/>
</dbReference>
<dbReference type="InterPro" id="IPR001789">
    <property type="entry name" value="Sig_transdc_resp-reg_receiver"/>
</dbReference>
<evidence type="ECO:0000256" key="7">
    <source>
        <dbReference type="PROSITE-ProRule" id="PRU00169"/>
    </source>
</evidence>
<dbReference type="Pfam" id="PF00512">
    <property type="entry name" value="HisKA"/>
    <property type="match status" value="1"/>
</dbReference>
<dbReference type="PROSITE" id="PS50109">
    <property type="entry name" value="HIS_KIN"/>
    <property type="match status" value="1"/>
</dbReference>
<dbReference type="PRINTS" id="PR00344">
    <property type="entry name" value="BCTRLSENSOR"/>
</dbReference>
<evidence type="ECO:0000259" key="9">
    <source>
        <dbReference type="PROSITE" id="PS50109"/>
    </source>
</evidence>
<evidence type="ECO:0000256" key="8">
    <source>
        <dbReference type="SAM" id="MobiDB-lite"/>
    </source>
</evidence>
<evidence type="ECO:0000256" key="4">
    <source>
        <dbReference type="ARBA" id="ARBA00022679"/>
    </source>
</evidence>
<dbReference type="CDD" id="cd00082">
    <property type="entry name" value="HisKA"/>
    <property type="match status" value="1"/>
</dbReference>
<feature type="domain" description="Response regulatory" evidence="10">
    <location>
        <begin position="439"/>
        <end position="555"/>
    </location>
</feature>
<keyword evidence="6" id="KW-0902">Two-component regulatory system</keyword>
<feature type="modified residue" description="4-aspartylphosphate" evidence="7">
    <location>
        <position position="85"/>
    </location>
</feature>
<dbReference type="PANTHER" id="PTHR43047">
    <property type="entry name" value="TWO-COMPONENT HISTIDINE PROTEIN KINASE"/>
    <property type="match status" value="1"/>
</dbReference>
<dbReference type="InterPro" id="IPR036890">
    <property type="entry name" value="HATPase_C_sf"/>
</dbReference>
<dbReference type="InterPro" id="IPR003594">
    <property type="entry name" value="HATPase_dom"/>
</dbReference>
<dbReference type="KEGG" id="ome:OLMES_2322"/>
<evidence type="ECO:0000256" key="2">
    <source>
        <dbReference type="ARBA" id="ARBA00012438"/>
    </source>
</evidence>
<dbReference type="Gene3D" id="1.10.287.130">
    <property type="match status" value="1"/>
</dbReference>